<dbReference type="AlphaFoldDB" id="A0A838L5F4"/>
<reference evidence="6 7" key="1">
    <citation type="submission" date="2020-07" db="EMBL/GenBank/DDBJ databases">
        <authorList>
            <person name="Sun Q."/>
        </authorList>
    </citation>
    <scope>NUCLEOTIDE SEQUENCE [LARGE SCALE GENOMIC DNA]</scope>
    <source>
        <strain evidence="6 7">CGMCC 1.13654</strain>
    </source>
</reference>
<dbReference type="PROSITE" id="PS51891">
    <property type="entry name" value="CENP_V_GFA"/>
    <property type="match status" value="1"/>
</dbReference>
<dbReference type="GO" id="GO:0046872">
    <property type="term" value="F:metal ion binding"/>
    <property type="evidence" value="ECO:0007669"/>
    <property type="project" value="UniProtKB-KW"/>
</dbReference>
<accession>A0A838L5F4</accession>
<dbReference type="InterPro" id="IPR006913">
    <property type="entry name" value="CENP-V/GFA"/>
</dbReference>
<dbReference type="Proteomes" id="UP000570166">
    <property type="component" value="Unassembled WGS sequence"/>
</dbReference>
<gene>
    <name evidence="6" type="ORF">HZF05_04880</name>
</gene>
<feature type="domain" description="CENP-V/GFA" evidence="5">
    <location>
        <begin position="1"/>
        <end position="111"/>
    </location>
</feature>
<dbReference type="Gene3D" id="3.90.1590.10">
    <property type="entry name" value="glutathione-dependent formaldehyde- activating enzyme (gfa)"/>
    <property type="match status" value="1"/>
</dbReference>
<dbReference type="InterPro" id="IPR011057">
    <property type="entry name" value="Mss4-like_sf"/>
</dbReference>
<organism evidence="6 7">
    <name type="scientific">Sphingomonas chungangi</name>
    <dbReference type="NCBI Taxonomy" id="2683589"/>
    <lineage>
        <taxon>Bacteria</taxon>
        <taxon>Pseudomonadati</taxon>
        <taxon>Pseudomonadota</taxon>
        <taxon>Alphaproteobacteria</taxon>
        <taxon>Sphingomonadales</taxon>
        <taxon>Sphingomonadaceae</taxon>
        <taxon>Sphingomonas</taxon>
    </lineage>
</organism>
<dbReference type="SUPFAM" id="SSF51316">
    <property type="entry name" value="Mss4-like"/>
    <property type="match status" value="1"/>
</dbReference>
<dbReference type="EMBL" id="JACEIB010000003">
    <property type="protein sequence ID" value="MBA2933426.1"/>
    <property type="molecule type" value="Genomic_DNA"/>
</dbReference>
<evidence type="ECO:0000256" key="3">
    <source>
        <dbReference type="ARBA" id="ARBA00022833"/>
    </source>
</evidence>
<keyword evidence="4" id="KW-0456">Lyase</keyword>
<evidence type="ECO:0000259" key="5">
    <source>
        <dbReference type="PROSITE" id="PS51891"/>
    </source>
</evidence>
<proteinExistence type="inferred from homology"/>
<dbReference type="Pfam" id="PF04828">
    <property type="entry name" value="GFA"/>
    <property type="match status" value="1"/>
</dbReference>
<dbReference type="GO" id="GO:0016846">
    <property type="term" value="F:carbon-sulfur lyase activity"/>
    <property type="evidence" value="ECO:0007669"/>
    <property type="project" value="InterPro"/>
</dbReference>
<comment type="similarity">
    <text evidence="1">Belongs to the Gfa family.</text>
</comment>
<name>A0A838L5F4_9SPHN</name>
<keyword evidence="3" id="KW-0862">Zinc</keyword>
<keyword evidence="7" id="KW-1185">Reference proteome</keyword>
<evidence type="ECO:0000256" key="1">
    <source>
        <dbReference type="ARBA" id="ARBA00005495"/>
    </source>
</evidence>
<comment type="caution">
    <text evidence="6">The sequence shown here is derived from an EMBL/GenBank/DDBJ whole genome shotgun (WGS) entry which is preliminary data.</text>
</comment>
<dbReference type="PANTHER" id="PTHR33337:SF40">
    <property type="entry name" value="CENP-V_GFA DOMAIN-CONTAINING PROTEIN-RELATED"/>
    <property type="match status" value="1"/>
</dbReference>
<keyword evidence="2" id="KW-0479">Metal-binding</keyword>
<protein>
    <submittedName>
        <fullName evidence="6">GFA family protein</fullName>
    </submittedName>
</protein>
<sequence length="132" mass="14178">MKAECQCGQLSVGLPGPTPAVVACHCIDCQRRTGAPFGVMAYYPADQITVTGTAKRYERPTAEGNSFETFFCSECGSTVYAKAGKHPTLVGIAVGSIADPSFQAPVRSVWEQSMHAWVRLSPDIQHFPKGRG</sequence>
<evidence type="ECO:0000256" key="4">
    <source>
        <dbReference type="ARBA" id="ARBA00023239"/>
    </source>
</evidence>
<evidence type="ECO:0000256" key="2">
    <source>
        <dbReference type="ARBA" id="ARBA00022723"/>
    </source>
</evidence>
<evidence type="ECO:0000313" key="7">
    <source>
        <dbReference type="Proteomes" id="UP000570166"/>
    </source>
</evidence>
<dbReference type="PANTHER" id="PTHR33337">
    <property type="entry name" value="GFA DOMAIN-CONTAINING PROTEIN"/>
    <property type="match status" value="1"/>
</dbReference>
<evidence type="ECO:0000313" key="6">
    <source>
        <dbReference type="EMBL" id="MBA2933426.1"/>
    </source>
</evidence>
<dbReference type="PROSITE" id="PS51257">
    <property type="entry name" value="PROKAR_LIPOPROTEIN"/>
    <property type="match status" value="1"/>
</dbReference>